<dbReference type="GO" id="GO:0005634">
    <property type="term" value="C:nucleus"/>
    <property type="evidence" value="ECO:0007669"/>
    <property type="project" value="UniProtKB-SubCell"/>
</dbReference>
<accession>A0A5N6KWB2</accession>
<keyword evidence="3" id="KW-0539">Nucleus</keyword>
<feature type="region of interest" description="Disordered" evidence="4">
    <location>
        <begin position="517"/>
        <end position="536"/>
    </location>
</feature>
<keyword evidence="7" id="KW-1185">Reference proteome</keyword>
<protein>
    <recommendedName>
        <fullName evidence="5">Pre-rRNA-processing protein RIX1 N-terminal domain-containing protein</fullName>
    </recommendedName>
</protein>
<feature type="compositionally biased region" description="Polar residues" evidence="4">
    <location>
        <begin position="702"/>
        <end position="716"/>
    </location>
</feature>
<feature type="compositionally biased region" description="Acidic residues" evidence="4">
    <location>
        <begin position="674"/>
        <end position="689"/>
    </location>
</feature>
<dbReference type="PANTHER" id="PTHR34105:SF1">
    <property type="entry name" value="PROLINE-, GLUTAMIC ACID- AND LEUCINE-RICH PROTEIN 1"/>
    <property type="match status" value="1"/>
</dbReference>
<evidence type="ECO:0000256" key="2">
    <source>
        <dbReference type="ARBA" id="ARBA00010511"/>
    </source>
</evidence>
<dbReference type="InterPro" id="IPR016024">
    <property type="entry name" value="ARM-type_fold"/>
</dbReference>
<feature type="compositionally biased region" description="Basic and acidic residues" evidence="4">
    <location>
        <begin position="657"/>
        <end position="667"/>
    </location>
</feature>
<feature type="domain" description="Pre-rRNA-processing protein RIX1 N-terminal" evidence="5">
    <location>
        <begin position="11"/>
        <end position="222"/>
    </location>
</feature>
<organism evidence="6 7">
    <name type="scientific">Carpinus fangiana</name>
    <dbReference type="NCBI Taxonomy" id="176857"/>
    <lineage>
        <taxon>Eukaryota</taxon>
        <taxon>Viridiplantae</taxon>
        <taxon>Streptophyta</taxon>
        <taxon>Embryophyta</taxon>
        <taxon>Tracheophyta</taxon>
        <taxon>Spermatophyta</taxon>
        <taxon>Magnoliopsida</taxon>
        <taxon>eudicotyledons</taxon>
        <taxon>Gunneridae</taxon>
        <taxon>Pentapetalae</taxon>
        <taxon>rosids</taxon>
        <taxon>fabids</taxon>
        <taxon>Fagales</taxon>
        <taxon>Betulaceae</taxon>
        <taxon>Carpinus</taxon>
    </lineage>
</organism>
<comment type="similarity">
    <text evidence="2">Belongs to the RIX1/PELP1 family.</text>
</comment>
<feature type="compositionally biased region" description="Polar residues" evidence="4">
    <location>
        <begin position="771"/>
        <end position="784"/>
    </location>
</feature>
<dbReference type="Pfam" id="PF08167">
    <property type="entry name" value="RIX1"/>
    <property type="match status" value="1"/>
</dbReference>
<feature type="compositionally biased region" description="Acidic residues" evidence="4">
    <location>
        <begin position="807"/>
        <end position="816"/>
    </location>
</feature>
<dbReference type="InterPro" id="IPR012583">
    <property type="entry name" value="RIX1_N"/>
</dbReference>
<evidence type="ECO:0000313" key="7">
    <source>
        <dbReference type="Proteomes" id="UP000327013"/>
    </source>
</evidence>
<sequence>MSKSNAPRDDPLRTVTSRLSATAGKQLPSVIPHITRSLIDCKATLSQAESQKSKGSPDAVSLHKFKTQVNALLNDKTPEGRYAAIVLVKTTIDLGGHEQLQKCGPWVRGLLSILGRPSDSPVSKRLAIITLTRIFLLTHDFQTLVRELTTPSLPSYITTCLNIVAPKTTPSKPAQVLAQRTLLEPVLESFTNLLPNHPNIFRTFLSQINALIAPLLAPTPSSPEIIITTTPSVAALAQNLFTLLPICAPKQSTSNSSNSNPSSSASTPASSEAWLTALDTTISSIQTTADLLFRAVHEEWRPIAGTPLQSHDPASYDAELGAADGVDLAPPHVSGSGLPGWSGVHAGGERLTGLLLLLQAFLRGRTAAAVTLPVARVVDVLTRVTSVVGPLGPASGGRGKKGKPYTMRVNTAISQDERVGLWTEMPAVHAAACDAITTLLLKLGSSILPVIDILFDQLVWVFEHGSTSEVVREAVYVALTEVLELVGMGFKKDQTRALDAAVRGACGDLLPVSSDVYKTSPDKNPNTNGASSTKKGQTSINADALFKFSTPQSYIDNFHNATSTGLQNAAHDFIVTYTAVVPAPHTSAATRAMLDRTAILGQDADVMLASVMNPPHNDNNASKSRSSILPHLARSFQERLQVEAFLRPRMPTLKIGHQNEDSPEDKGTSGSEGPEQDDLRGEDDEDQEMADASADPPEDVFSFTTPTAPNAPTGSGATEAPRPHDSKSLLGKRSTPDPDIQSGSGEKKARVNEPIAVEPVVVPGSHEPSENSHVAATQTSNNIPSSLNVNDSDDDDNFVMPTLTLEQDTDDEDESE</sequence>
<dbReference type="SUPFAM" id="SSF48371">
    <property type="entry name" value="ARM repeat"/>
    <property type="match status" value="1"/>
</dbReference>
<proteinExistence type="inferred from homology"/>
<dbReference type="EMBL" id="VIBQ01000014">
    <property type="protein sequence ID" value="KAB8349638.1"/>
    <property type="molecule type" value="Genomic_DNA"/>
</dbReference>
<name>A0A5N6KWB2_9ROSI</name>
<dbReference type="PANTHER" id="PTHR34105">
    <property type="entry name" value="PROLINE-, GLUTAMIC ACID- AND LEUCINE-RICH PROTEIN 1"/>
    <property type="match status" value="1"/>
</dbReference>
<dbReference type="AlphaFoldDB" id="A0A5N6KWB2"/>
<dbReference type="OrthoDB" id="20900at2759"/>
<dbReference type="Proteomes" id="UP000327013">
    <property type="component" value="Unassembled WGS sequence"/>
</dbReference>
<feature type="compositionally biased region" description="Polar residues" evidence="4">
    <location>
        <begin position="522"/>
        <end position="536"/>
    </location>
</feature>
<feature type="region of interest" description="Disordered" evidence="4">
    <location>
        <begin position="651"/>
        <end position="816"/>
    </location>
</feature>
<reference evidence="6 7" key="1">
    <citation type="submission" date="2019-06" db="EMBL/GenBank/DDBJ databases">
        <title>A chromosomal-level reference genome of Carpinus fangiana (Coryloideae, Betulaceae).</title>
        <authorList>
            <person name="Yang X."/>
            <person name="Wang Z."/>
            <person name="Zhang L."/>
            <person name="Hao G."/>
            <person name="Liu J."/>
            <person name="Yang Y."/>
        </authorList>
    </citation>
    <scope>NUCLEOTIDE SEQUENCE [LARGE SCALE GENOMIC DNA]</scope>
    <source>
        <strain evidence="6">Cfa_2016G</strain>
        <tissue evidence="6">Leaf</tissue>
    </source>
</reference>
<gene>
    <name evidence="6" type="ORF">FH972_023657</name>
</gene>
<evidence type="ECO:0000256" key="4">
    <source>
        <dbReference type="SAM" id="MobiDB-lite"/>
    </source>
</evidence>
<dbReference type="GO" id="GO:0006364">
    <property type="term" value="P:rRNA processing"/>
    <property type="evidence" value="ECO:0007669"/>
    <property type="project" value="TreeGrafter"/>
</dbReference>
<evidence type="ECO:0000256" key="3">
    <source>
        <dbReference type="ARBA" id="ARBA00023242"/>
    </source>
</evidence>
<comment type="subcellular location">
    <subcellularLocation>
        <location evidence="1">Nucleus</location>
    </subcellularLocation>
</comment>
<evidence type="ECO:0000259" key="5">
    <source>
        <dbReference type="Pfam" id="PF08167"/>
    </source>
</evidence>
<comment type="caution">
    <text evidence="6">The sequence shown here is derived from an EMBL/GenBank/DDBJ whole genome shotgun (WGS) entry which is preliminary data.</text>
</comment>
<evidence type="ECO:0000256" key="1">
    <source>
        <dbReference type="ARBA" id="ARBA00004123"/>
    </source>
</evidence>
<evidence type="ECO:0000313" key="6">
    <source>
        <dbReference type="EMBL" id="KAB8349638.1"/>
    </source>
</evidence>